<dbReference type="PROSITE" id="PS50801">
    <property type="entry name" value="STAS"/>
    <property type="match status" value="1"/>
</dbReference>
<feature type="transmembrane region" description="Helical" evidence="5">
    <location>
        <begin position="239"/>
        <end position="260"/>
    </location>
</feature>
<evidence type="ECO:0000256" key="2">
    <source>
        <dbReference type="ARBA" id="ARBA00022692"/>
    </source>
</evidence>
<dbReference type="GO" id="GO:0055085">
    <property type="term" value="P:transmembrane transport"/>
    <property type="evidence" value="ECO:0007669"/>
    <property type="project" value="InterPro"/>
</dbReference>
<reference evidence="7 8" key="1">
    <citation type="journal article" date="2014" name="ISME J.">
        <title>Candidatus Competibacter-lineage genomes retrieved from metagenomes reveal functional metabolic diversity.</title>
        <authorList>
            <person name="McIlroy S.J."/>
            <person name="Albertsen M."/>
            <person name="Andresen E.K."/>
            <person name="Saunders A.M."/>
            <person name="Kristiansen R."/>
            <person name="Stokholm-Bjerregaard M."/>
            <person name="Nielsen K.L."/>
            <person name="Nielsen P.H."/>
        </authorList>
    </citation>
    <scope>NUCLEOTIDE SEQUENCE [LARGE SCALE GENOMIC DNA]</scope>
    <source>
        <strain evidence="7 8">Run_B_J11</strain>
    </source>
</reference>
<feature type="transmembrane region" description="Helical" evidence="5">
    <location>
        <begin position="321"/>
        <end position="340"/>
    </location>
</feature>
<evidence type="ECO:0000313" key="7">
    <source>
        <dbReference type="EMBL" id="CDH45465.1"/>
    </source>
</evidence>
<feature type="transmembrane region" description="Helical" evidence="5">
    <location>
        <begin position="94"/>
        <end position="115"/>
    </location>
</feature>
<dbReference type="SUPFAM" id="SSF52091">
    <property type="entry name" value="SpoIIaa-like"/>
    <property type="match status" value="1"/>
</dbReference>
<dbReference type="InterPro" id="IPR001902">
    <property type="entry name" value="SLC26A/SulP_fam"/>
</dbReference>
<name>A0A7U7J4L5_9GAMM</name>
<keyword evidence="3 5" id="KW-1133">Transmembrane helix</keyword>
<dbReference type="Gene3D" id="3.30.750.24">
    <property type="entry name" value="STAS domain"/>
    <property type="match status" value="1"/>
</dbReference>
<dbReference type="CDD" id="cd07042">
    <property type="entry name" value="STAS_SulP_like_sulfate_transporter"/>
    <property type="match status" value="1"/>
</dbReference>
<dbReference type="Proteomes" id="UP000019184">
    <property type="component" value="Unassembled WGS sequence"/>
</dbReference>
<feature type="transmembrane region" description="Helical" evidence="5">
    <location>
        <begin position="174"/>
        <end position="194"/>
    </location>
</feature>
<evidence type="ECO:0000259" key="6">
    <source>
        <dbReference type="PROSITE" id="PS50801"/>
    </source>
</evidence>
<sequence>MPILEWLSQYRFAWLRDDLIAGLTVWAVMVPTALAYTGIAGVPAVVGLYTIPLALLAYAVFGTSRALVVGPDSATALLSAHTVSALMAQHSGDYGALTSSLALLVGVLFCSFGVLRMGWIAHFISQPVMKGFIQGLALVTMMSQLPKLFGVENVGGNFFQAVWALFQQGPNTHLPTLGVGLGSLVLLFALSYFFPKSPAALITVVAAILAVSCFDLHEQGVAIVGVIETGIPPFGLPHFQSADAIGLLQGALAIVLLNYAESLGTAKAAALITGGSLNPNQELVGLGMANLGSSLSSGFVVAGSLSQSAVSMTAGGKTQMAALFHTVFIILTLLFLMPLFKNLPEAALGVIVIKAMIQMLDFGYLKQLRVVSYSEFSLALVVYVGVLALGVLPGIGLGVVFSLIALIYHAAHPGTAILGKVHGKDMYRNVLRRADAKTLPGLLIFRLDSDLFFINADYCAERIRHHVAAAAEPVCEVLIDAETINRIDMTATDMLSKLHTELAQKNTTLSMARVRDSVRVLLKQTEVEQRIGSDHIYDSITQGVKAFCQRTGVPLPQDENKVAGSAAGE</sequence>
<evidence type="ECO:0000256" key="3">
    <source>
        <dbReference type="ARBA" id="ARBA00022989"/>
    </source>
</evidence>
<gene>
    <name evidence="7" type="ORF">BN874_2430009</name>
</gene>
<keyword evidence="8" id="KW-1185">Reference proteome</keyword>
<evidence type="ECO:0000313" key="8">
    <source>
        <dbReference type="Proteomes" id="UP000019184"/>
    </source>
</evidence>
<dbReference type="Pfam" id="PF01740">
    <property type="entry name" value="STAS"/>
    <property type="match status" value="1"/>
</dbReference>
<evidence type="ECO:0000256" key="4">
    <source>
        <dbReference type="ARBA" id="ARBA00023136"/>
    </source>
</evidence>
<dbReference type="RefSeq" id="WP_051497722.1">
    <property type="nucleotide sequence ID" value="NZ_CBTK010000161.1"/>
</dbReference>
<accession>A0A7U7J4L5</accession>
<feature type="transmembrane region" description="Helical" evidence="5">
    <location>
        <begin position="127"/>
        <end position="145"/>
    </location>
</feature>
<keyword evidence="4 5" id="KW-0472">Membrane</keyword>
<dbReference type="GO" id="GO:0016020">
    <property type="term" value="C:membrane"/>
    <property type="evidence" value="ECO:0007669"/>
    <property type="project" value="UniProtKB-SubCell"/>
</dbReference>
<organism evidence="7 8">
    <name type="scientific">Candidatus Contendobacter odensis Run_B_J11</name>
    <dbReference type="NCBI Taxonomy" id="1400861"/>
    <lineage>
        <taxon>Bacteria</taxon>
        <taxon>Pseudomonadati</taxon>
        <taxon>Pseudomonadota</taxon>
        <taxon>Gammaproteobacteria</taxon>
        <taxon>Candidatus Competibacteraceae</taxon>
        <taxon>Candidatus Contendibacter</taxon>
    </lineage>
</organism>
<protein>
    <submittedName>
        <fullName evidence="7">Sulfate transporter</fullName>
    </submittedName>
</protein>
<comment type="caution">
    <text evidence="7">The sequence shown here is derived from an EMBL/GenBank/DDBJ whole genome shotgun (WGS) entry which is preliminary data.</text>
</comment>
<feature type="transmembrane region" description="Helical" evidence="5">
    <location>
        <begin position="201"/>
        <end position="227"/>
    </location>
</feature>
<dbReference type="InterPro" id="IPR036513">
    <property type="entry name" value="STAS_dom_sf"/>
</dbReference>
<feature type="transmembrane region" description="Helical" evidence="5">
    <location>
        <begin position="46"/>
        <end position="68"/>
    </location>
</feature>
<comment type="subcellular location">
    <subcellularLocation>
        <location evidence="1">Membrane</location>
        <topology evidence="1">Multi-pass membrane protein</topology>
    </subcellularLocation>
</comment>
<dbReference type="NCBIfam" id="TIGR00815">
    <property type="entry name" value="sulP"/>
    <property type="match status" value="1"/>
</dbReference>
<feature type="transmembrane region" description="Helical" evidence="5">
    <location>
        <begin position="20"/>
        <end position="39"/>
    </location>
</feature>
<feature type="transmembrane region" description="Helical" evidence="5">
    <location>
        <begin position="377"/>
        <end position="408"/>
    </location>
</feature>
<feature type="transmembrane region" description="Helical" evidence="5">
    <location>
        <begin position="346"/>
        <end position="365"/>
    </location>
</feature>
<dbReference type="EMBL" id="CBTK010000161">
    <property type="protein sequence ID" value="CDH45465.1"/>
    <property type="molecule type" value="Genomic_DNA"/>
</dbReference>
<dbReference type="PANTHER" id="PTHR11814">
    <property type="entry name" value="SULFATE TRANSPORTER"/>
    <property type="match status" value="1"/>
</dbReference>
<feature type="domain" description="STAS" evidence="6">
    <location>
        <begin position="432"/>
        <end position="547"/>
    </location>
</feature>
<dbReference type="OrthoDB" id="9769739at2"/>
<proteinExistence type="predicted"/>
<dbReference type="InterPro" id="IPR002645">
    <property type="entry name" value="STAS_dom"/>
</dbReference>
<dbReference type="AlphaFoldDB" id="A0A7U7J4L5"/>
<keyword evidence="2 5" id="KW-0812">Transmembrane</keyword>
<evidence type="ECO:0000256" key="1">
    <source>
        <dbReference type="ARBA" id="ARBA00004141"/>
    </source>
</evidence>
<dbReference type="InterPro" id="IPR011547">
    <property type="entry name" value="SLC26A/SulP_dom"/>
</dbReference>
<evidence type="ECO:0000256" key="5">
    <source>
        <dbReference type="SAM" id="Phobius"/>
    </source>
</evidence>
<dbReference type="Pfam" id="PF00916">
    <property type="entry name" value="Sulfate_transp"/>
    <property type="match status" value="1"/>
</dbReference>